<keyword evidence="6" id="KW-1185">Reference proteome</keyword>
<evidence type="ECO:0000313" key="6">
    <source>
        <dbReference type="Proteomes" id="UP000241365"/>
    </source>
</evidence>
<proteinExistence type="predicted"/>
<evidence type="ECO:0000259" key="3">
    <source>
        <dbReference type="PROSITE" id="PS50054"/>
    </source>
</evidence>
<dbReference type="RefSeq" id="YP_010776220.1">
    <property type="nucleotide sequence ID" value="NC_075034.1"/>
</dbReference>
<dbReference type="GeneID" id="80512831"/>
<dbReference type="KEGG" id="vg:80512831"/>
<dbReference type="InterPro" id="IPR000340">
    <property type="entry name" value="Dual-sp_phosphatase_cat-dom"/>
</dbReference>
<feature type="domain" description="Tyrosine specific protein phosphatases" evidence="4">
    <location>
        <begin position="67"/>
        <end position="139"/>
    </location>
</feature>
<evidence type="ECO:0000256" key="1">
    <source>
        <dbReference type="ARBA" id="ARBA00022801"/>
    </source>
</evidence>
<dbReference type="SMART" id="SM00195">
    <property type="entry name" value="DSPc"/>
    <property type="match status" value="1"/>
</dbReference>
<organism evidence="5 6">
    <name type="scientific">Powai lake megavirus</name>
    <dbReference type="NCBI Taxonomy" id="1842663"/>
    <lineage>
        <taxon>Viruses</taxon>
        <taxon>Varidnaviria</taxon>
        <taxon>Bamfordvirae</taxon>
        <taxon>Nucleocytoviricota</taxon>
        <taxon>Megaviricetes</taxon>
        <taxon>Imitervirales</taxon>
        <taxon>Mimiviridae</taxon>
        <taxon>Megamimivirinae</taxon>
        <taxon>Megavirus</taxon>
        <taxon>Megavirus powaiense</taxon>
    </lineage>
</organism>
<keyword evidence="2" id="KW-0904">Protein phosphatase</keyword>
<evidence type="ECO:0000313" key="5">
    <source>
        <dbReference type="EMBL" id="ANB50469.1"/>
    </source>
</evidence>
<dbReference type="CDD" id="cd14498">
    <property type="entry name" value="DSP"/>
    <property type="match status" value="1"/>
</dbReference>
<dbReference type="PROSITE" id="PS50054">
    <property type="entry name" value="TYR_PHOSPHATASE_DUAL"/>
    <property type="match status" value="1"/>
</dbReference>
<dbReference type="EMBL" id="KU877344">
    <property type="protein sequence ID" value="ANB50469.1"/>
    <property type="molecule type" value="Genomic_DNA"/>
</dbReference>
<protein>
    <recommendedName>
        <fullName evidence="7">Dual specificity phosphatase</fullName>
    </recommendedName>
</protein>
<dbReference type="SUPFAM" id="SSF52799">
    <property type="entry name" value="(Phosphotyrosine protein) phosphatases II"/>
    <property type="match status" value="1"/>
</dbReference>
<dbReference type="InterPro" id="IPR020422">
    <property type="entry name" value="TYR_PHOSPHATASE_DUAL_dom"/>
</dbReference>
<dbReference type="PANTHER" id="PTHR46377:SF1">
    <property type="entry name" value="DUAL SPECIFICITY PROTEIN PHOSPHATASE 19"/>
    <property type="match status" value="1"/>
</dbReference>
<dbReference type="Pfam" id="PF00782">
    <property type="entry name" value="DSPc"/>
    <property type="match status" value="1"/>
</dbReference>
<evidence type="ECO:0000259" key="4">
    <source>
        <dbReference type="PROSITE" id="PS50056"/>
    </source>
</evidence>
<dbReference type="InterPro" id="IPR016130">
    <property type="entry name" value="Tyr_Pase_AS"/>
</dbReference>
<dbReference type="InterPro" id="IPR029021">
    <property type="entry name" value="Prot-tyrosine_phosphatase-like"/>
</dbReference>
<dbReference type="InterPro" id="IPR000387">
    <property type="entry name" value="Tyr_Pase_dom"/>
</dbReference>
<dbReference type="PROSITE" id="PS50056">
    <property type="entry name" value="TYR_PHOSPHATASE_2"/>
    <property type="match status" value="1"/>
</dbReference>
<name>A0A167RAC6_9VIRU</name>
<reference evidence="5 6" key="1">
    <citation type="journal article" date="2016" name="Genome Announc.">
        <title>Complete Genome Sequence of a New Megavirus Family Member Isolated from an Inland Water Lake for the First Time in India.</title>
        <authorList>
            <person name="Chatterjee A."/>
            <person name="Ali F."/>
            <person name="Bange D."/>
            <person name="Kondabagil K."/>
        </authorList>
    </citation>
    <scope>NUCLEOTIDE SEQUENCE [LARGE SCALE GENOMIC DNA]</scope>
    <source>
        <strain evidence="5">1</strain>
    </source>
</reference>
<dbReference type="PROSITE" id="PS00383">
    <property type="entry name" value="TYR_PHOSPHATASE_1"/>
    <property type="match status" value="1"/>
</dbReference>
<evidence type="ECO:0008006" key="7">
    <source>
        <dbReference type="Google" id="ProtNLM"/>
    </source>
</evidence>
<dbReference type="Proteomes" id="UP000241365">
    <property type="component" value="Segment"/>
</dbReference>
<dbReference type="GO" id="GO:0008579">
    <property type="term" value="F:JUN kinase phosphatase activity"/>
    <property type="evidence" value="ECO:0007669"/>
    <property type="project" value="TreeGrafter"/>
</dbReference>
<dbReference type="PANTHER" id="PTHR46377">
    <property type="entry name" value="DUAL SPECIFICITY PROTEIN PHOSPHATASE 19"/>
    <property type="match status" value="1"/>
</dbReference>
<feature type="domain" description="Tyrosine-protein phosphatase" evidence="3">
    <location>
        <begin position="8"/>
        <end position="151"/>
    </location>
</feature>
<dbReference type="Gene3D" id="3.90.190.10">
    <property type="entry name" value="Protein tyrosine phosphatase superfamily"/>
    <property type="match status" value="1"/>
</dbReference>
<sequence>MKYINEPDASMILNNIWLGNKDAACDINFITKYGISRIINVTYDVFNKYDFINYYVYPINNDLSHSKLFIKVMDKCSDIIYDSINKNIPIYVHCKRGHHRSACVLAFFLMKYYRMSLNDAIITIKTSRYTTFRKNNHMLKTLIYLDKIKFFVH</sequence>
<evidence type="ECO:0000256" key="2">
    <source>
        <dbReference type="ARBA" id="ARBA00022912"/>
    </source>
</evidence>
<accession>A0A167RAC6</accession>
<keyword evidence="1" id="KW-0378">Hydrolase</keyword>